<dbReference type="EMBL" id="CAEQ01001253">
    <property type="protein sequence ID" value="CCD13700.1"/>
    <property type="molecule type" value="Genomic_DNA"/>
</dbReference>
<proteinExistence type="predicted"/>
<comment type="caution">
    <text evidence="2">The sequence shown here is derived from an EMBL/GenBank/DDBJ whole genome shotgun (WGS) entry which is preliminary data.</text>
</comment>
<keyword evidence="3" id="KW-1185">Reference proteome</keyword>
<dbReference type="AlphaFoldDB" id="F9W911"/>
<dbReference type="VEuPathDB" id="TriTrypDB:TcIL3000_0_44340"/>
<reference evidence="3" key="1">
    <citation type="submission" date="2011-07" db="EMBL/GenBank/DDBJ databases">
        <title>Divergent evolution of antigenic variation in African trypanosomes.</title>
        <authorList>
            <person name="Jackson A.P."/>
            <person name="Berry A."/>
            <person name="Allison H.C."/>
            <person name="Burton P."/>
            <person name="Anderson J."/>
            <person name="Aslett M."/>
            <person name="Brown R."/>
            <person name="Corton N."/>
            <person name="Harris D."/>
            <person name="Hauser H."/>
            <person name="Gamble J."/>
            <person name="Gilderthorp R."/>
            <person name="McQuillan J."/>
            <person name="Quail M.A."/>
            <person name="Sanders M."/>
            <person name="Van Tonder A."/>
            <person name="Ginger M.L."/>
            <person name="Donelson J.E."/>
            <person name="Field M.C."/>
            <person name="Barry J.D."/>
            <person name="Berriman M."/>
            <person name="Hertz-Fowler C."/>
        </authorList>
    </citation>
    <scope>NUCLEOTIDE SEQUENCE [LARGE SCALE GENOMIC DNA]</scope>
    <source>
        <strain evidence="3">IL3000</strain>
    </source>
</reference>
<reference evidence="2 3" key="2">
    <citation type="journal article" date="2012" name="Proc. Natl. Acad. Sci. U.S.A.">
        <title>Antigenic diversity is generated by distinct evolutionary mechanisms in African trypanosome species.</title>
        <authorList>
            <person name="Jackson A.P."/>
            <person name="Berry A."/>
            <person name="Aslett M."/>
            <person name="Allison H.C."/>
            <person name="Burton P."/>
            <person name="Vavrova-Anderson J."/>
            <person name="Brown R."/>
            <person name="Browne H."/>
            <person name="Corton N."/>
            <person name="Hauser H."/>
            <person name="Gamble J."/>
            <person name="Gilderthorp R."/>
            <person name="Marcello L."/>
            <person name="McQuillan J."/>
            <person name="Otto T.D."/>
            <person name="Quail M.A."/>
            <person name="Sanders M.J."/>
            <person name="van Tonder A."/>
            <person name="Ginger M.L."/>
            <person name="Field M.C."/>
            <person name="Barry J.D."/>
            <person name="Hertz-Fowler C."/>
            <person name="Berriman M."/>
        </authorList>
    </citation>
    <scope>NUCLEOTIDE SEQUENCE [LARGE SCALE GENOMIC DNA]</scope>
    <source>
        <strain evidence="2 3">IL3000</strain>
    </source>
</reference>
<keyword evidence="1" id="KW-0732">Signal</keyword>
<feature type="chain" id="PRO_5003389979" evidence="1">
    <location>
        <begin position="28"/>
        <end position="274"/>
    </location>
</feature>
<name>F9W911_TRYCI</name>
<dbReference type="Proteomes" id="UP000000702">
    <property type="component" value="Unassembled WGS sequence"/>
</dbReference>
<evidence type="ECO:0000313" key="2">
    <source>
        <dbReference type="EMBL" id="CCD13700.1"/>
    </source>
</evidence>
<sequence length="274" mass="29490">MYIYLINVLSSLLLLLLFLLLLRACAAVMRGVVYYGEQFVEVPDASVTLKDICASFGIEGDLTGVCIKSRATGLIVVTLPFESLPEPCSDSGDMEDITYDLTTPDGGNDDDDDAGAKVSSTDDMTDILKQLVQLGAAPLLSAESNATIDPYDPRAAPGLLTRMIYPPSIYSPYRYCGDPLSSADRLGPSPATLLQQATPPYVSSVETYTVEKADESSLRQRPDLTPKTDEETNDIMQGLLTVASQARAIAALSNENRQVEVDVKPNIQSIALAD</sequence>
<dbReference type="OMA" id="DLTGVCI"/>
<organism evidence="2 3">
    <name type="scientific">Trypanosoma congolense (strain IL3000)</name>
    <dbReference type="NCBI Taxonomy" id="1068625"/>
    <lineage>
        <taxon>Eukaryota</taxon>
        <taxon>Discoba</taxon>
        <taxon>Euglenozoa</taxon>
        <taxon>Kinetoplastea</taxon>
        <taxon>Metakinetoplastina</taxon>
        <taxon>Trypanosomatida</taxon>
        <taxon>Trypanosomatidae</taxon>
        <taxon>Trypanosoma</taxon>
        <taxon>Nannomonas</taxon>
    </lineage>
</organism>
<accession>F9W911</accession>
<gene>
    <name evidence="2" type="ORF">TCIL3000_0_44340</name>
</gene>
<evidence type="ECO:0000256" key="1">
    <source>
        <dbReference type="SAM" id="SignalP"/>
    </source>
</evidence>
<protein>
    <submittedName>
        <fullName evidence="2">WGS project CAEQ00000000 data, annotated contig 1811</fullName>
    </submittedName>
</protein>
<feature type="signal peptide" evidence="1">
    <location>
        <begin position="1"/>
        <end position="27"/>
    </location>
</feature>
<evidence type="ECO:0000313" key="3">
    <source>
        <dbReference type="Proteomes" id="UP000000702"/>
    </source>
</evidence>